<proteinExistence type="predicted"/>
<keyword evidence="4" id="KW-1185">Reference proteome</keyword>
<dbReference type="InterPro" id="IPR011464">
    <property type="entry name" value="DUF1570"/>
</dbReference>
<dbReference type="EMBL" id="CP036339">
    <property type="protein sequence ID" value="QDT72037.1"/>
    <property type="molecule type" value="Genomic_DNA"/>
</dbReference>
<evidence type="ECO:0000313" key="4">
    <source>
        <dbReference type="Proteomes" id="UP000317909"/>
    </source>
</evidence>
<gene>
    <name evidence="3" type="ORF">I41_12020</name>
</gene>
<sequence precursor="true">MSAAYFTHRRALIIAAASAVAALVATSSAPPARALEHVTVALPNQPQKQLSGEPIVKARDGGMLLKTADGAIHRLPSKSILNRKSDSEPLVPLTREELSAQLLAELPPGFRIHNSKNYIVCYNTTPTYAEWTSSLLERLQRAFIAYWKKQKSPVKAPEQPLVVLVFADQASYADYSKKDLGASVSNIIGYYNLETNRIMMYDLTGMQALRQNEGARGSRHDISALMSQPEAEPLVATIVHEATHQIAFNCGLQTRMVANPFWLTEGMATFFETPDLSRSSSWSGIGNVNYSRFDLFHDNYDAGKVIPLERMLTDDKLFQTPATAVDAYAQAWAWNYFLIRSRPKEYAAYMKAIAAKPVLVEDQKGQRVKEFQAAFGEDLGAIEDDFYRMMNRVK</sequence>
<reference evidence="3 4" key="1">
    <citation type="submission" date="2019-02" db="EMBL/GenBank/DDBJ databases">
        <title>Deep-cultivation of Planctomycetes and their phenomic and genomic characterization uncovers novel biology.</title>
        <authorList>
            <person name="Wiegand S."/>
            <person name="Jogler M."/>
            <person name="Boedeker C."/>
            <person name="Pinto D."/>
            <person name="Vollmers J."/>
            <person name="Rivas-Marin E."/>
            <person name="Kohn T."/>
            <person name="Peeters S.H."/>
            <person name="Heuer A."/>
            <person name="Rast P."/>
            <person name="Oberbeckmann S."/>
            <person name="Bunk B."/>
            <person name="Jeske O."/>
            <person name="Meyerdierks A."/>
            <person name="Storesund J.E."/>
            <person name="Kallscheuer N."/>
            <person name="Luecker S."/>
            <person name="Lage O.M."/>
            <person name="Pohl T."/>
            <person name="Merkel B.J."/>
            <person name="Hornburger P."/>
            <person name="Mueller R.-W."/>
            <person name="Bruemmer F."/>
            <person name="Labrenz M."/>
            <person name="Spormann A.M."/>
            <person name="Op den Camp H."/>
            <person name="Overmann J."/>
            <person name="Amann R."/>
            <person name="Jetten M.S.M."/>
            <person name="Mascher T."/>
            <person name="Medema M.H."/>
            <person name="Devos D.P."/>
            <person name="Kaster A.-K."/>
            <person name="Ovreas L."/>
            <person name="Rohde M."/>
            <person name="Galperin M.Y."/>
            <person name="Jogler C."/>
        </authorList>
    </citation>
    <scope>NUCLEOTIDE SEQUENCE [LARGE SCALE GENOMIC DNA]</scope>
    <source>
        <strain evidence="3 4">I41</strain>
    </source>
</reference>
<protein>
    <recommendedName>
        <fullName evidence="2">DUF1570 domain-containing protein</fullName>
    </recommendedName>
</protein>
<feature type="chain" id="PRO_5021923863" description="DUF1570 domain-containing protein" evidence="1">
    <location>
        <begin position="22"/>
        <end position="394"/>
    </location>
</feature>
<name>A0A517TUJ4_9BACT</name>
<feature type="signal peptide" evidence="1">
    <location>
        <begin position="1"/>
        <end position="21"/>
    </location>
</feature>
<evidence type="ECO:0000256" key="1">
    <source>
        <dbReference type="SAM" id="SignalP"/>
    </source>
</evidence>
<organism evidence="3 4">
    <name type="scientific">Lacipirellula limnantheis</name>
    <dbReference type="NCBI Taxonomy" id="2528024"/>
    <lineage>
        <taxon>Bacteria</taxon>
        <taxon>Pseudomonadati</taxon>
        <taxon>Planctomycetota</taxon>
        <taxon>Planctomycetia</taxon>
        <taxon>Pirellulales</taxon>
        <taxon>Lacipirellulaceae</taxon>
        <taxon>Lacipirellula</taxon>
    </lineage>
</organism>
<dbReference type="KEGG" id="llh:I41_12020"/>
<dbReference type="AlphaFoldDB" id="A0A517TUJ4"/>
<dbReference type="Pfam" id="PF07607">
    <property type="entry name" value="DUF1570"/>
    <property type="match status" value="1"/>
</dbReference>
<accession>A0A517TUJ4</accession>
<evidence type="ECO:0000259" key="2">
    <source>
        <dbReference type="Pfam" id="PF07607"/>
    </source>
</evidence>
<dbReference type="PROSITE" id="PS51318">
    <property type="entry name" value="TAT"/>
    <property type="match status" value="1"/>
</dbReference>
<dbReference type="Proteomes" id="UP000317909">
    <property type="component" value="Chromosome"/>
</dbReference>
<evidence type="ECO:0000313" key="3">
    <source>
        <dbReference type="EMBL" id="QDT72037.1"/>
    </source>
</evidence>
<feature type="domain" description="DUF1570" evidence="2">
    <location>
        <begin position="235"/>
        <end position="357"/>
    </location>
</feature>
<dbReference type="RefSeq" id="WP_168206718.1">
    <property type="nucleotide sequence ID" value="NZ_CP036339.1"/>
</dbReference>
<dbReference type="InterPro" id="IPR006311">
    <property type="entry name" value="TAT_signal"/>
</dbReference>
<keyword evidence="1" id="KW-0732">Signal</keyword>